<feature type="domain" description="MACPF" evidence="2">
    <location>
        <begin position="59"/>
        <end position="387"/>
    </location>
</feature>
<dbReference type="PROSITE" id="PS51412">
    <property type="entry name" value="MACPF_2"/>
    <property type="match status" value="1"/>
</dbReference>
<evidence type="ECO:0000256" key="1">
    <source>
        <dbReference type="SAM" id="Phobius"/>
    </source>
</evidence>
<organism evidence="3 4">
    <name type="scientific">Elysia crispata</name>
    <name type="common">lettuce slug</name>
    <dbReference type="NCBI Taxonomy" id="231223"/>
    <lineage>
        <taxon>Eukaryota</taxon>
        <taxon>Metazoa</taxon>
        <taxon>Spiralia</taxon>
        <taxon>Lophotrochozoa</taxon>
        <taxon>Mollusca</taxon>
        <taxon>Gastropoda</taxon>
        <taxon>Heterobranchia</taxon>
        <taxon>Euthyneura</taxon>
        <taxon>Panpulmonata</taxon>
        <taxon>Sacoglossa</taxon>
        <taxon>Placobranchoidea</taxon>
        <taxon>Plakobranchidae</taxon>
        <taxon>Elysia</taxon>
    </lineage>
</organism>
<feature type="transmembrane region" description="Helical" evidence="1">
    <location>
        <begin position="23"/>
        <end position="42"/>
    </location>
</feature>
<dbReference type="GO" id="GO:0045087">
    <property type="term" value="P:innate immune response"/>
    <property type="evidence" value="ECO:0007669"/>
    <property type="project" value="UniProtKB-KW"/>
</dbReference>
<dbReference type="InterPro" id="IPR039707">
    <property type="entry name" value="MPEG1"/>
</dbReference>
<accession>A0AAE1BCR1</accession>
<dbReference type="CDD" id="cd22579">
    <property type="entry name" value="MPEG1_P2"/>
    <property type="match status" value="1"/>
</dbReference>
<proteinExistence type="predicted"/>
<evidence type="ECO:0000313" key="4">
    <source>
        <dbReference type="Proteomes" id="UP001283361"/>
    </source>
</evidence>
<dbReference type="GO" id="GO:0002250">
    <property type="term" value="P:adaptive immune response"/>
    <property type="evidence" value="ECO:0007669"/>
    <property type="project" value="UniProtKB-KW"/>
</dbReference>
<dbReference type="PANTHER" id="PTHR31463">
    <property type="entry name" value="MACROPHAGE-EXPRESSED GENE 1 PROTEIN"/>
    <property type="match status" value="1"/>
</dbReference>
<comment type="caution">
    <text evidence="3">The sequence shown here is derived from an EMBL/GenBank/DDBJ whole genome shotgun (WGS) entry which is preliminary data.</text>
</comment>
<dbReference type="AlphaFoldDB" id="A0AAE1BCR1"/>
<name>A0AAE1BCR1_9GAST</name>
<dbReference type="Proteomes" id="UP001283361">
    <property type="component" value="Unassembled WGS sequence"/>
</dbReference>
<dbReference type="Pfam" id="PF01823">
    <property type="entry name" value="MACPF"/>
    <property type="match status" value="1"/>
</dbReference>
<protein>
    <recommendedName>
        <fullName evidence="2">MACPF domain-containing protein</fullName>
    </recommendedName>
</protein>
<reference evidence="3" key="1">
    <citation type="journal article" date="2023" name="G3 (Bethesda)">
        <title>A reference genome for the long-term kleptoplast-retaining sea slug Elysia crispata morphotype clarki.</title>
        <authorList>
            <person name="Eastman K.E."/>
            <person name="Pendleton A.L."/>
            <person name="Shaikh M.A."/>
            <person name="Suttiyut T."/>
            <person name="Ogas R."/>
            <person name="Tomko P."/>
            <person name="Gavelis G."/>
            <person name="Widhalm J.R."/>
            <person name="Wisecaver J.H."/>
        </authorList>
    </citation>
    <scope>NUCLEOTIDE SEQUENCE</scope>
    <source>
        <strain evidence="3">ECLA1</strain>
    </source>
</reference>
<dbReference type="SMART" id="SM00457">
    <property type="entry name" value="MACPF"/>
    <property type="match status" value="1"/>
</dbReference>
<keyword evidence="1" id="KW-0812">Transmembrane</keyword>
<gene>
    <name evidence="3" type="ORF">RRG08_047682</name>
</gene>
<evidence type="ECO:0000259" key="2">
    <source>
        <dbReference type="PROSITE" id="PS51412"/>
    </source>
</evidence>
<evidence type="ECO:0000313" key="3">
    <source>
        <dbReference type="EMBL" id="KAK3803718.1"/>
    </source>
</evidence>
<dbReference type="EMBL" id="JAWDGP010000100">
    <property type="protein sequence ID" value="KAK3803718.1"/>
    <property type="molecule type" value="Genomic_DNA"/>
</dbReference>
<sequence length="731" mass="81205">MWSFPIKGSCLVMTGQARAIDPIFTSYGIFVVCALTIIMVSGDEGPRTVQSEKVSETVWPVGDPNRCLELFQNTEQDIQRFGVFPGLGWDNLRNVEASQVVHYTFDHCKLTNDGRYLIPDNVFTVPLKTSRVVKFAEVIDQWKNTSSLTARTINSEAGLTFKLVGISGKFSQENTIIKKKQIEDKAVTTRVKLQYNRYEVKLQPDSRLSSQFKSRLMEIAARIELDHIDMATFHSQMVVRDFGTHYLTSVTAGAALVKDDFIKRDFVATHTSDKPKILAFASSSFYKLFNLGFSYQRITDSGVDASYASSLTYSYVRALGGPKVFTDDFSADDWAAEVNTNLVPMDRAGDPLYFLINSKTLPELPENLVVEVAEFVRLAIETYYETNVIRGCTRQDSPQFSPFANFDDGSCTAPPTTTSFGGVYQTCSVSGRYLHRNPCSGLSEVNPKTGRHSCPATYTAVKLYQGSKLGVVETSRHCRRCGFLYQSLLFPDVASFTNLFSFQMWLPLPISSLSRCGFLYLERCCGNTNYQARANYITYWCAAFKATRPETGYLFGGLYTSTGVNLVTGVKGCPRRFSGIQVLVDLVVCMSDDYELSKRYAVPFGGFFSCSEGNPLAISSTTTNPWPAMCPEGYSQHLATVVTGCAFHYCLESGALTGPSLPAISRPPFMMKPVVPMEDDPNVKDDVVVFNMDTQTWMKDLDAFIFVNMTDEQQPCDGVSGECVTSPTSVP</sequence>
<keyword evidence="4" id="KW-1185">Reference proteome</keyword>
<dbReference type="InterPro" id="IPR020864">
    <property type="entry name" value="MACPF"/>
</dbReference>
<keyword evidence="1" id="KW-1133">Transmembrane helix</keyword>
<dbReference type="GO" id="GO:0030670">
    <property type="term" value="C:phagocytic vesicle membrane"/>
    <property type="evidence" value="ECO:0007669"/>
    <property type="project" value="UniProtKB-SubCell"/>
</dbReference>
<keyword evidence="1" id="KW-0472">Membrane</keyword>
<dbReference type="PANTHER" id="PTHR31463:SF1">
    <property type="entry name" value="MACROPHAGE-EXPRESSED GENE 1 PROTEIN"/>
    <property type="match status" value="1"/>
</dbReference>